<keyword id="KW-0903">Direct protein sequencing</keyword>
<sequence>RRDPPNGPNLPMATV</sequence>
<organism>
    <name type="scientific">Bos taurus</name>
    <name type="common">Bovine</name>
    <dbReference type="NCBI Taxonomy" id="9913"/>
    <lineage>
        <taxon>Eukaryota</taxon>
        <taxon>Metazoa</taxon>
        <taxon>Chordata</taxon>
        <taxon>Craniata</taxon>
        <taxon>Vertebrata</taxon>
        <taxon>Euteleostomi</taxon>
        <taxon>Mammalia</taxon>
        <taxon>Eutheria</taxon>
        <taxon>Laurasiatheria</taxon>
        <taxon>Artiodactyla</taxon>
        <taxon>Ruminantia</taxon>
        <taxon>Pecora</taxon>
        <taxon>Bovidae</taxon>
        <taxon>Bovinae</taxon>
        <taxon>Bos</taxon>
    </lineage>
</organism>
<proteinExistence type="evidence at protein level"/>
<protein>
    <submittedName>
        <fullName>Neuron-specific ASH/GRB-2 SH3 domain-binding protein</fullName>
    </submittedName>
</protein>
<name>Q9TR03_BOVIN</name>
<reference key="1">
    <citation type="journal article" date="1996" name="Biochem. J.">
        <title>Interaction of Ash/Grb-2 via its SH3 domains with neuron-specific p150 and p65.</title>
        <authorList>
            <person name="Miura K."/>
            <person name="Miki H."/>
            <person name="Shimazaki K."/>
            <person name="Kawai N."/>
            <person name="Takenawa T."/>
        </authorList>
    </citation>
    <scope>PROTEIN SEQUENCE</scope>
</reference>
<accession>Q9TR03</accession>